<evidence type="ECO:0000259" key="4">
    <source>
        <dbReference type="PROSITE" id="PS50097"/>
    </source>
</evidence>
<dbReference type="InterPro" id="IPR000210">
    <property type="entry name" value="BTB/POZ_dom"/>
</dbReference>
<name>A0A7R8YNR7_HERIL</name>
<reference evidence="5 6" key="1">
    <citation type="submission" date="2020-11" db="EMBL/GenBank/DDBJ databases">
        <authorList>
            <person name="Wallbank WR R."/>
            <person name="Pardo Diaz C."/>
            <person name="Kozak K."/>
            <person name="Martin S."/>
            <person name="Jiggins C."/>
            <person name="Moest M."/>
            <person name="Warren A I."/>
            <person name="Generalovic N T."/>
            <person name="Byers J.R.P. K."/>
            <person name="Montejo-Kovacevich G."/>
            <person name="Yen C E."/>
        </authorList>
    </citation>
    <scope>NUCLEOTIDE SEQUENCE [LARGE SCALE GENOMIC DNA]</scope>
</reference>
<evidence type="ECO:0000256" key="2">
    <source>
        <dbReference type="ARBA" id="ARBA00022737"/>
    </source>
</evidence>
<evidence type="ECO:0000256" key="3">
    <source>
        <dbReference type="ARBA" id="ARBA00023203"/>
    </source>
</evidence>
<proteinExistence type="predicted"/>
<evidence type="ECO:0000313" key="5">
    <source>
        <dbReference type="EMBL" id="CAD7079863.1"/>
    </source>
</evidence>
<sequence length="206" mass="23393">MCSEVTPIIEVVCEGYPVDFVTKFADFRKLGRFTDVTLRVAGEEMVAHRAVLSAASPVFNAMFDDAFAETKKEVVDLHHETTPKVMAAILDYVYSGKLKMNVEYFTLFLRNADYFGLEGLKNELPKALSTRLNANNCISTLVLAVENGLDDLMNKAKQILLELILNLVQQSPATQKYAAIMHWIKYDELNRQDYMYDLASKYVNKM</sequence>
<feature type="domain" description="BTB" evidence="4">
    <location>
        <begin position="34"/>
        <end position="102"/>
    </location>
</feature>
<keyword evidence="2" id="KW-0677">Repeat</keyword>
<keyword evidence="1" id="KW-0880">Kelch repeat</keyword>
<dbReference type="OrthoDB" id="6418787at2759"/>
<dbReference type="SMART" id="SM00225">
    <property type="entry name" value="BTB"/>
    <property type="match status" value="1"/>
</dbReference>
<dbReference type="EMBL" id="LR899009">
    <property type="protein sequence ID" value="CAD7079863.1"/>
    <property type="molecule type" value="Genomic_DNA"/>
</dbReference>
<dbReference type="Pfam" id="PF00651">
    <property type="entry name" value="BTB"/>
    <property type="match status" value="1"/>
</dbReference>
<dbReference type="AlphaFoldDB" id="A0A7R8YNR7"/>
<keyword evidence="6" id="KW-1185">Reference proteome</keyword>
<dbReference type="SUPFAM" id="SSF54695">
    <property type="entry name" value="POZ domain"/>
    <property type="match status" value="1"/>
</dbReference>
<dbReference type="PROSITE" id="PS50097">
    <property type="entry name" value="BTB"/>
    <property type="match status" value="1"/>
</dbReference>
<dbReference type="Gene3D" id="3.30.710.10">
    <property type="entry name" value="Potassium Channel Kv1.1, Chain A"/>
    <property type="match status" value="1"/>
</dbReference>
<gene>
    <name evidence="5" type="ORF">HERILL_LOCUS3050</name>
</gene>
<protein>
    <recommendedName>
        <fullName evidence="4">BTB domain-containing protein</fullName>
    </recommendedName>
</protein>
<keyword evidence="3" id="KW-0009">Actin-binding</keyword>
<organism evidence="5 6">
    <name type="scientific">Hermetia illucens</name>
    <name type="common">Black soldier fly</name>
    <dbReference type="NCBI Taxonomy" id="343691"/>
    <lineage>
        <taxon>Eukaryota</taxon>
        <taxon>Metazoa</taxon>
        <taxon>Ecdysozoa</taxon>
        <taxon>Arthropoda</taxon>
        <taxon>Hexapoda</taxon>
        <taxon>Insecta</taxon>
        <taxon>Pterygota</taxon>
        <taxon>Neoptera</taxon>
        <taxon>Endopterygota</taxon>
        <taxon>Diptera</taxon>
        <taxon>Brachycera</taxon>
        <taxon>Stratiomyomorpha</taxon>
        <taxon>Stratiomyidae</taxon>
        <taxon>Hermetiinae</taxon>
        <taxon>Hermetia</taxon>
    </lineage>
</organism>
<dbReference type="InterPro" id="IPR011333">
    <property type="entry name" value="SKP1/BTB/POZ_sf"/>
</dbReference>
<dbReference type="PANTHER" id="PTHR24412">
    <property type="entry name" value="KELCH PROTEIN"/>
    <property type="match status" value="1"/>
</dbReference>
<dbReference type="Proteomes" id="UP000594454">
    <property type="component" value="Chromosome 1"/>
</dbReference>
<evidence type="ECO:0000256" key="1">
    <source>
        <dbReference type="ARBA" id="ARBA00022441"/>
    </source>
</evidence>
<accession>A0A7R8YNR7</accession>
<evidence type="ECO:0000313" key="6">
    <source>
        <dbReference type="Proteomes" id="UP000594454"/>
    </source>
</evidence>
<dbReference type="PANTHER" id="PTHR24412:SF441">
    <property type="entry name" value="KELCH-LIKE PROTEIN 28"/>
    <property type="match status" value="1"/>
</dbReference>